<gene>
    <name evidence="3" type="ORF">M6B38_201570</name>
    <name evidence="2" type="ORF">M6B38_211500</name>
</gene>
<reference evidence="3" key="1">
    <citation type="journal article" date="2023" name="GigaByte">
        <title>Genome assembly of the bearded iris, Iris pallida Lam.</title>
        <authorList>
            <person name="Bruccoleri R.E."/>
            <person name="Oakeley E.J."/>
            <person name="Faust A.M.E."/>
            <person name="Altorfer M."/>
            <person name="Dessus-Babus S."/>
            <person name="Burckhardt D."/>
            <person name="Oertli M."/>
            <person name="Naumann U."/>
            <person name="Petersen F."/>
            <person name="Wong J."/>
        </authorList>
    </citation>
    <scope>NUCLEOTIDE SEQUENCE</scope>
    <source>
        <strain evidence="3">GSM-AAB239-AS_SAM_17_03QT</strain>
    </source>
</reference>
<dbReference type="InterPro" id="IPR032675">
    <property type="entry name" value="LRR_dom_sf"/>
</dbReference>
<dbReference type="Pfam" id="PF25372">
    <property type="entry name" value="DUF7885"/>
    <property type="match status" value="1"/>
</dbReference>
<dbReference type="AlphaFoldDB" id="A0AAX6E9T7"/>
<dbReference type="EMBL" id="JANAVB010038615">
    <property type="protein sequence ID" value="KAJ6800703.1"/>
    <property type="molecule type" value="Genomic_DNA"/>
</dbReference>
<dbReference type="InterPro" id="IPR057207">
    <property type="entry name" value="FBXL15_LRR"/>
</dbReference>
<feature type="domain" description="F-box/LRR-repeat protein 15-like leucin rich repeat" evidence="1">
    <location>
        <begin position="69"/>
        <end position="314"/>
    </location>
</feature>
<evidence type="ECO:0000259" key="1">
    <source>
        <dbReference type="Pfam" id="PF25372"/>
    </source>
</evidence>
<evidence type="ECO:0000313" key="2">
    <source>
        <dbReference type="EMBL" id="KAJ6798347.1"/>
    </source>
</evidence>
<protein>
    <submittedName>
        <fullName evidence="3">F-box protein SKP2A-like isoform X1</fullName>
    </submittedName>
</protein>
<dbReference type="SUPFAM" id="SSF52047">
    <property type="entry name" value="RNI-like"/>
    <property type="match status" value="1"/>
</dbReference>
<dbReference type="InterPro" id="IPR036047">
    <property type="entry name" value="F-box-like_dom_sf"/>
</dbReference>
<dbReference type="GO" id="GO:0019005">
    <property type="term" value="C:SCF ubiquitin ligase complex"/>
    <property type="evidence" value="ECO:0007669"/>
    <property type="project" value="TreeGrafter"/>
</dbReference>
<dbReference type="EMBL" id="JANAVB010040220">
    <property type="protein sequence ID" value="KAJ6798347.1"/>
    <property type="molecule type" value="Genomic_DNA"/>
</dbReference>
<dbReference type="PANTHER" id="PTHR13318">
    <property type="entry name" value="PARTNER OF PAIRED, ISOFORM B-RELATED"/>
    <property type="match status" value="1"/>
</dbReference>
<reference evidence="3" key="2">
    <citation type="submission" date="2023-04" db="EMBL/GenBank/DDBJ databases">
        <authorList>
            <person name="Bruccoleri R.E."/>
            <person name="Oakeley E.J."/>
            <person name="Faust A.-M."/>
            <person name="Dessus-Babus S."/>
            <person name="Altorfer M."/>
            <person name="Burckhardt D."/>
            <person name="Oertli M."/>
            <person name="Naumann U."/>
            <person name="Petersen F."/>
            <person name="Wong J."/>
        </authorList>
    </citation>
    <scope>NUCLEOTIDE SEQUENCE</scope>
    <source>
        <strain evidence="3">GSM-AAB239-AS_SAM_17_03QT</strain>
        <tissue evidence="3">Leaf</tissue>
    </source>
</reference>
<dbReference type="Gene3D" id="3.80.10.10">
    <property type="entry name" value="Ribonuclease Inhibitor"/>
    <property type="match status" value="2"/>
</dbReference>
<organism evidence="3 4">
    <name type="scientific">Iris pallida</name>
    <name type="common">Sweet iris</name>
    <dbReference type="NCBI Taxonomy" id="29817"/>
    <lineage>
        <taxon>Eukaryota</taxon>
        <taxon>Viridiplantae</taxon>
        <taxon>Streptophyta</taxon>
        <taxon>Embryophyta</taxon>
        <taxon>Tracheophyta</taxon>
        <taxon>Spermatophyta</taxon>
        <taxon>Magnoliopsida</taxon>
        <taxon>Liliopsida</taxon>
        <taxon>Asparagales</taxon>
        <taxon>Iridaceae</taxon>
        <taxon>Iridoideae</taxon>
        <taxon>Irideae</taxon>
        <taxon>Iris</taxon>
    </lineage>
</organism>
<dbReference type="SUPFAM" id="SSF81383">
    <property type="entry name" value="F-box domain"/>
    <property type="match status" value="1"/>
</dbReference>
<dbReference type="InterPro" id="IPR006553">
    <property type="entry name" value="Leu-rich_rpt_Cys-con_subtyp"/>
</dbReference>
<dbReference type="PANTHER" id="PTHR13318:SF258">
    <property type="entry name" value="F-BOX PROTEIN SKP2A"/>
    <property type="match status" value="1"/>
</dbReference>
<dbReference type="CDD" id="cd22161">
    <property type="entry name" value="F-box_AtSKP2-like"/>
    <property type="match status" value="1"/>
</dbReference>
<accession>A0AAX6E9T7</accession>
<dbReference type="Proteomes" id="UP001140949">
    <property type="component" value="Unassembled WGS sequence"/>
</dbReference>
<comment type="caution">
    <text evidence="3">The sequence shown here is derived from an EMBL/GenBank/DDBJ whole genome shotgun (WGS) entry which is preliminary data.</text>
</comment>
<keyword evidence="4" id="KW-1185">Reference proteome</keyword>
<evidence type="ECO:0000313" key="4">
    <source>
        <dbReference type="Proteomes" id="UP001140949"/>
    </source>
</evidence>
<sequence length="397" mass="42936">MVGGRPVTGNLDFWFRNLMVADGRGNMDGAALNGWKDLPMELLLRIVSRGDDRTVIVASGVCTGWRDALCAGVTRLSLSWCKENMNNLVLSLAPKFTKIQSLSLRQHKPQLEDNAVEAIANHCHDLRDLDLSKSHGLSDRSLYALAHGCPRLTKLNISGCSAFSDSGLAYLTGFCRNLKNLNLCGCVKASSDRALEVRLSRGCWFGFLCFVKNYFYTADNNLMQAIGYNCSQLQSLNLGWCENITDVGVVSLALGCPDLRALDLCGCVLITDESVIALANGCPHLRSLGLYYCQNITDKAMYSLAANGQVKSKHGLWGAAQPTGSSNDKEGLMNLNISQCTALTPPAVQALCDSFPALHTCPGRHSLIISGCLSLTSVHCACAFQAHHKAALSDHAY</sequence>
<name>A0AAX6E9T7_IRIPA</name>
<proteinExistence type="predicted"/>
<evidence type="ECO:0000313" key="3">
    <source>
        <dbReference type="EMBL" id="KAJ6800703.1"/>
    </source>
</evidence>
<dbReference type="SMART" id="SM00367">
    <property type="entry name" value="LRR_CC"/>
    <property type="match status" value="8"/>
</dbReference>
<dbReference type="GO" id="GO:0031146">
    <property type="term" value="P:SCF-dependent proteasomal ubiquitin-dependent protein catabolic process"/>
    <property type="evidence" value="ECO:0007669"/>
    <property type="project" value="TreeGrafter"/>
</dbReference>